<evidence type="ECO:0000313" key="2">
    <source>
        <dbReference type="Proteomes" id="UP000436911"/>
    </source>
</evidence>
<dbReference type="EMBL" id="QUSG01000008">
    <property type="protein sequence ID" value="KAA3526117.1"/>
    <property type="molecule type" value="Genomic_DNA"/>
</dbReference>
<evidence type="ECO:0000313" key="1">
    <source>
        <dbReference type="EMBL" id="KAA3526117.1"/>
    </source>
</evidence>
<accession>A0A7J4X343</accession>
<evidence type="ECO:0008006" key="3">
    <source>
        <dbReference type="Google" id="ProtNLM"/>
    </source>
</evidence>
<gene>
    <name evidence="1" type="ORF">DXT89_16465</name>
</gene>
<organism evidence="1 2">
    <name type="scientific">Agrobacterium vitis</name>
    <name type="common">Rhizobium vitis</name>
    <dbReference type="NCBI Taxonomy" id="373"/>
    <lineage>
        <taxon>Bacteria</taxon>
        <taxon>Pseudomonadati</taxon>
        <taxon>Pseudomonadota</taxon>
        <taxon>Alphaproteobacteria</taxon>
        <taxon>Hyphomicrobiales</taxon>
        <taxon>Rhizobiaceae</taxon>
        <taxon>Rhizobium/Agrobacterium group</taxon>
        <taxon>Agrobacterium</taxon>
    </lineage>
</organism>
<sequence>MGYLRFESPALLTDCLDMAGPWSVTRKVFLWQHQNGDSISIFDDDGLLAMAFLVSRGDGTWEFALALRARARERMLELCRFAHLTLARLADTGAVIICHVMDGNKTGSRMARLVGFTPAGGTLWKWSGKHVKHG</sequence>
<comment type="caution">
    <text evidence="1">The sequence shown here is derived from an EMBL/GenBank/DDBJ whole genome shotgun (WGS) entry which is preliminary data.</text>
</comment>
<reference evidence="1 2" key="1">
    <citation type="submission" date="2018-08" db="EMBL/GenBank/DDBJ databases">
        <title>Genome sequencing of Agrobacterium vitis strain ICMP 10754.</title>
        <authorList>
            <person name="Visnovsky S.B."/>
            <person name="Pitman A.R."/>
        </authorList>
    </citation>
    <scope>NUCLEOTIDE SEQUENCE [LARGE SCALE GENOMIC DNA]</scope>
    <source>
        <strain evidence="1 2">ICMP 10754</strain>
    </source>
</reference>
<dbReference type="RefSeq" id="WP_210249238.1">
    <property type="nucleotide sequence ID" value="NZ_QUSG01000008.1"/>
</dbReference>
<name>A0A7J4X343_AGRVI</name>
<proteinExistence type="predicted"/>
<dbReference type="AlphaFoldDB" id="A0A7J4X343"/>
<dbReference type="Proteomes" id="UP000436911">
    <property type="component" value="Unassembled WGS sequence"/>
</dbReference>
<protein>
    <recommendedName>
        <fullName evidence="3">GNAT family N-acetyltransferase</fullName>
    </recommendedName>
</protein>